<dbReference type="AlphaFoldDB" id="R7WE84"/>
<dbReference type="PANTHER" id="PTHR24056:SF555">
    <property type="entry name" value="PROTEIN KINASE DOMAIN-CONTAINING PROTEIN"/>
    <property type="match status" value="1"/>
</dbReference>
<sequence length="970" mass="107538">MVISCQAQILARKTAKIGLDLIHLFKKASHVLMGCLCSKGTKDHADATSENREPSSKDDPKTASGTKDHADATSENREPSSKDDPKTASGTNDGSKVMPYAGEKVVVAFDARCSSCNNAELKGLSGEHVVSGWPTWLAYVAPKAVDGWLPRRADSFEKLDKIGQGTYSIVYKARDLETGKIVALKKVRFVNMDPESVRFMAREIHILRRLDHPNIIKLEGIVTSRVSQSLYLVFEYMEHDLSGLIASPGLKLTESQVIKCFVQQLLHGLDHCHKNGVLHRDIKGSNLLIDSNGVLKIADFGLATSFDPDNPKPLTSRVVTLWYRPPELLLGSTEYSVAVDMWSTGCIVAELFAGKPIMPGRTEVEQIHKIFKLCGSPMDDYCKKSKVPETAMFKPQQQYRRCVAETFKDFPPSTVVLIDSLLSLEPEVRGTASSALQSDFFKTEPLACDPSSLPKFPASKEYDVRLRQEEERRQRKAALGGRGAECSNPGNENHVTSRAVNGAAESKEHAHASSKSSSVKFYPEDSVPGFRVEPRPSPTTVQVPGFGSTWNMGGYTDHPTTPGCACSSVHVANSSASRTKASSHSHIPQFCTTDLRNAVEVTYQNQPPDRPASSHNKNPLEVQDAMISVLLLREVLRIYILSSHMARTIAFLWSEPWKEAQEDPPLGAIGAAGREYRGHAQGAREAHPRGGAQGTARQDEQAIVPRQGEPEPTPIERYSRTGRVREWVSVPPVWLVATLAHEQAYLEQWQQRRLAEERHEGEYLEMLERGAEEGHALCDSAACDDGTRPPAENNLSNEQNLSQLPLVRGGKLVRRQLRGCLGIGMRPKWAGGLGIPNLGWMNKAVQARWPWLQRSDTTRPWAEFDINVPKASRQIFNAAARWTLGDGNTALFWEDRWLEGHRIGEIAPLAYGRVRKRIRSSCTISQALLNDSWVTQVSPEVTAKSLREYLQLWTMTQRVELDPAQSDAIS</sequence>
<dbReference type="SMART" id="SM00220">
    <property type="entry name" value="S_TKc"/>
    <property type="match status" value="1"/>
</dbReference>
<evidence type="ECO:0000256" key="7">
    <source>
        <dbReference type="ARBA" id="ARBA00022777"/>
    </source>
</evidence>
<dbReference type="ExpressionAtlas" id="R7WE84">
    <property type="expression patterns" value="baseline"/>
</dbReference>
<dbReference type="EC" id="2.7.11.23" evidence="2"/>
<dbReference type="Gene3D" id="1.10.510.10">
    <property type="entry name" value="Transferase(Phosphotransferase) domain 1"/>
    <property type="match status" value="1"/>
</dbReference>
<dbReference type="PROSITE" id="PS50011">
    <property type="entry name" value="PROTEIN_KINASE_DOM"/>
    <property type="match status" value="1"/>
</dbReference>
<name>R7WE84_AEGTA</name>
<dbReference type="PROSITE" id="PS00107">
    <property type="entry name" value="PROTEIN_KINASE_ATP"/>
    <property type="match status" value="1"/>
</dbReference>
<dbReference type="GO" id="GO:0005634">
    <property type="term" value="C:nucleus"/>
    <property type="evidence" value="ECO:0007669"/>
    <property type="project" value="TreeGrafter"/>
</dbReference>
<evidence type="ECO:0000256" key="5">
    <source>
        <dbReference type="ARBA" id="ARBA00022679"/>
    </source>
</evidence>
<feature type="domain" description="Protein kinase" evidence="11">
    <location>
        <begin position="156"/>
        <end position="441"/>
    </location>
</feature>
<evidence type="ECO:0000256" key="4">
    <source>
        <dbReference type="ARBA" id="ARBA00022553"/>
    </source>
</evidence>
<dbReference type="EnsemblPlants" id="EMT17624">
    <property type="protein sequence ID" value="EMT17624"/>
    <property type="gene ID" value="F775_03529"/>
</dbReference>
<dbReference type="FunFam" id="3.30.200.20:FF:000021">
    <property type="entry name" value="probable serine/threonine-protein kinase At1g54610"/>
    <property type="match status" value="1"/>
</dbReference>
<evidence type="ECO:0000256" key="9">
    <source>
        <dbReference type="ARBA" id="ARBA00049280"/>
    </source>
</evidence>
<dbReference type="InterPro" id="IPR017441">
    <property type="entry name" value="Protein_kinase_ATP_BS"/>
</dbReference>
<dbReference type="CDD" id="cd07840">
    <property type="entry name" value="STKc_CDK9_like"/>
    <property type="match status" value="1"/>
</dbReference>
<organism evidence="12">
    <name type="scientific">Aegilops tauschii</name>
    <name type="common">Tausch's goatgrass</name>
    <name type="synonym">Aegilops squarrosa</name>
    <dbReference type="NCBI Taxonomy" id="37682"/>
    <lineage>
        <taxon>Eukaryota</taxon>
        <taxon>Viridiplantae</taxon>
        <taxon>Streptophyta</taxon>
        <taxon>Embryophyta</taxon>
        <taxon>Tracheophyta</taxon>
        <taxon>Spermatophyta</taxon>
        <taxon>Magnoliopsida</taxon>
        <taxon>Liliopsida</taxon>
        <taxon>Poales</taxon>
        <taxon>Poaceae</taxon>
        <taxon>BOP clade</taxon>
        <taxon>Pooideae</taxon>
        <taxon>Triticodae</taxon>
        <taxon>Triticeae</taxon>
        <taxon>Triticinae</taxon>
        <taxon>Aegilops</taxon>
    </lineage>
</organism>
<dbReference type="GO" id="GO:0008353">
    <property type="term" value="F:RNA polymerase II CTD heptapeptide repeat kinase activity"/>
    <property type="evidence" value="ECO:0007669"/>
    <property type="project" value="UniProtKB-EC"/>
</dbReference>
<feature type="region of interest" description="Disordered" evidence="10">
    <location>
        <begin position="43"/>
        <end position="96"/>
    </location>
</feature>
<reference evidence="12" key="1">
    <citation type="submission" date="2015-06" db="UniProtKB">
        <authorList>
            <consortium name="EnsemblPlants"/>
        </authorList>
    </citation>
    <scope>IDENTIFICATION</scope>
</reference>
<dbReference type="PROSITE" id="PS00108">
    <property type="entry name" value="PROTEIN_KINASE_ST"/>
    <property type="match status" value="1"/>
</dbReference>
<evidence type="ECO:0000256" key="8">
    <source>
        <dbReference type="ARBA" id="ARBA00022840"/>
    </source>
</evidence>
<evidence type="ECO:0000256" key="10">
    <source>
        <dbReference type="SAM" id="MobiDB-lite"/>
    </source>
</evidence>
<feature type="compositionally biased region" description="Basic and acidic residues" evidence="10">
    <location>
        <begin position="678"/>
        <end position="688"/>
    </location>
</feature>
<evidence type="ECO:0000256" key="3">
    <source>
        <dbReference type="ARBA" id="ARBA00022527"/>
    </source>
</evidence>
<dbReference type="GO" id="GO:0032968">
    <property type="term" value="P:positive regulation of transcription elongation by RNA polymerase II"/>
    <property type="evidence" value="ECO:0007669"/>
    <property type="project" value="TreeGrafter"/>
</dbReference>
<keyword evidence="4" id="KW-0597">Phosphoprotein</keyword>
<evidence type="ECO:0000313" key="12">
    <source>
        <dbReference type="EnsemblPlants" id="EMT17624"/>
    </source>
</evidence>
<dbReference type="InterPro" id="IPR008271">
    <property type="entry name" value="Ser/Thr_kinase_AS"/>
</dbReference>
<dbReference type="InterPro" id="IPR050108">
    <property type="entry name" value="CDK"/>
</dbReference>
<feature type="region of interest" description="Disordered" evidence="10">
    <location>
        <begin position="469"/>
        <end position="522"/>
    </location>
</feature>
<dbReference type="GO" id="GO:0005524">
    <property type="term" value="F:ATP binding"/>
    <property type="evidence" value="ECO:0007669"/>
    <property type="project" value="UniProtKB-UniRule"/>
</dbReference>
<accession>R7WE84</accession>
<protein>
    <recommendedName>
        <fullName evidence="2">[RNA-polymerase]-subunit kinase</fullName>
        <ecNumber evidence="2">2.7.11.23</ecNumber>
    </recommendedName>
</protein>
<keyword evidence="5" id="KW-0808">Transferase</keyword>
<feature type="compositionally biased region" description="Polar residues" evidence="10">
    <location>
        <begin position="488"/>
        <end position="499"/>
    </location>
</feature>
<dbReference type="PANTHER" id="PTHR24056">
    <property type="entry name" value="CELL DIVISION PROTEIN KINASE"/>
    <property type="match status" value="1"/>
</dbReference>
<evidence type="ECO:0000256" key="2">
    <source>
        <dbReference type="ARBA" id="ARBA00012409"/>
    </source>
</evidence>
<dbReference type="SUPFAM" id="SSF56112">
    <property type="entry name" value="Protein kinase-like (PK-like)"/>
    <property type="match status" value="1"/>
</dbReference>
<dbReference type="FunFam" id="1.10.510.10:FF:000043">
    <property type="entry name" value="probable serine/threonine-protein kinase At1g54610"/>
    <property type="match status" value="1"/>
</dbReference>
<dbReference type="InterPro" id="IPR000719">
    <property type="entry name" value="Prot_kinase_dom"/>
</dbReference>
<evidence type="ECO:0000259" key="11">
    <source>
        <dbReference type="PROSITE" id="PS50011"/>
    </source>
</evidence>
<dbReference type="InterPro" id="IPR011009">
    <property type="entry name" value="Kinase-like_dom_sf"/>
</dbReference>
<proteinExistence type="inferred from homology"/>
<keyword evidence="6" id="KW-0547">Nucleotide-binding</keyword>
<comment type="catalytic activity">
    <reaction evidence="9">
        <text>[DNA-directed RNA polymerase] + ATP = phospho-[DNA-directed RNA polymerase] + ADP + H(+)</text>
        <dbReference type="Rhea" id="RHEA:10216"/>
        <dbReference type="Rhea" id="RHEA-COMP:11321"/>
        <dbReference type="Rhea" id="RHEA-COMP:11322"/>
        <dbReference type="ChEBI" id="CHEBI:15378"/>
        <dbReference type="ChEBI" id="CHEBI:30616"/>
        <dbReference type="ChEBI" id="CHEBI:43176"/>
        <dbReference type="ChEBI" id="CHEBI:68546"/>
        <dbReference type="ChEBI" id="CHEBI:456216"/>
        <dbReference type="EC" id="2.7.11.23"/>
    </reaction>
</comment>
<dbReference type="GO" id="GO:0000307">
    <property type="term" value="C:cyclin-dependent protein kinase holoenzyme complex"/>
    <property type="evidence" value="ECO:0007669"/>
    <property type="project" value="TreeGrafter"/>
</dbReference>
<feature type="compositionally biased region" description="Basic and acidic residues" evidence="10">
    <location>
        <begin position="43"/>
        <end position="86"/>
    </location>
</feature>
<evidence type="ECO:0000256" key="1">
    <source>
        <dbReference type="ARBA" id="ARBA00006485"/>
    </source>
</evidence>
<dbReference type="Pfam" id="PF00069">
    <property type="entry name" value="Pkinase"/>
    <property type="match status" value="1"/>
</dbReference>
<comment type="similarity">
    <text evidence="1">Belongs to the protein kinase superfamily. CMGC Ser/Thr protein kinase family. CDC2/CDKX subfamily.</text>
</comment>
<dbReference type="Gene3D" id="3.30.200.20">
    <property type="entry name" value="Phosphorylase Kinase, domain 1"/>
    <property type="match status" value="1"/>
</dbReference>
<keyword evidence="8" id="KW-0067">ATP-binding</keyword>
<evidence type="ECO:0000256" key="6">
    <source>
        <dbReference type="ARBA" id="ARBA00022741"/>
    </source>
</evidence>
<keyword evidence="7" id="KW-0418">Kinase</keyword>
<feature type="region of interest" description="Disordered" evidence="10">
    <location>
        <begin position="678"/>
        <end position="717"/>
    </location>
</feature>
<keyword evidence="3" id="KW-0723">Serine/threonine-protein kinase</keyword>